<dbReference type="STRING" id="156994.SAMN04488028_103238"/>
<evidence type="ECO:0000313" key="1">
    <source>
        <dbReference type="EMBL" id="SHK17070.1"/>
    </source>
</evidence>
<proteinExistence type="predicted"/>
<accession>A0A1M6QAA3</accession>
<gene>
    <name evidence="1" type="ORF">SAMN04488028_103238</name>
</gene>
<dbReference type="Proteomes" id="UP000184474">
    <property type="component" value="Unassembled WGS sequence"/>
</dbReference>
<reference evidence="2" key="1">
    <citation type="submission" date="2016-11" db="EMBL/GenBank/DDBJ databases">
        <authorList>
            <person name="Varghese N."/>
            <person name="Submissions S."/>
        </authorList>
    </citation>
    <scope>NUCLEOTIDE SEQUENCE [LARGE SCALE GENOMIC DNA]</scope>
    <source>
        <strain evidence="2">DSM 26134</strain>
    </source>
</reference>
<protein>
    <submittedName>
        <fullName evidence="1">Uncharacterized protein</fullName>
    </submittedName>
</protein>
<sequence>MRQYIATLMLIGCALYIKAQNSELDLNYSKCVNCDTGVSGVKYFQYEGLESFTSWDITNDYGRRDCCSTQWHKGLDISPESYNNDIWAIEGLHLDS</sequence>
<dbReference type="AlphaFoldDB" id="A0A1M6QAA3"/>
<evidence type="ECO:0000313" key="2">
    <source>
        <dbReference type="Proteomes" id="UP000184474"/>
    </source>
</evidence>
<keyword evidence="2" id="KW-1185">Reference proteome</keyword>
<organism evidence="1 2">
    <name type="scientific">Reichenbachiella agariperforans</name>
    <dbReference type="NCBI Taxonomy" id="156994"/>
    <lineage>
        <taxon>Bacteria</taxon>
        <taxon>Pseudomonadati</taxon>
        <taxon>Bacteroidota</taxon>
        <taxon>Cytophagia</taxon>
        <taxon>Cytophagales</taxon>
        <taxon>Reichenbachiellaceae</taxon>
        <taxon>Reichenbachiella</taxon>
    </lineage>
</organism>
<name>A0A1M6QAA3_REIAG</name>
<dbReference type="EMBL" id="FRAA01000003">
    <property type="protein sequence ID" value="SHK17070.1"/>
    <property type="molecule type" value="Genomic_DNA"/>
</dbReference>